<dbReference type="InterPro" id="IPR028889">
    <property type="entry name" value="USP"/>
</dbReference>
<accession>A0ABP9XUJ4</accession>
<dbReference type="PROSITE" id="PS50206">
    <property type="entry name" value="RHODANESE_3"/>
    <property type="match status" value="1"/>
</dbReference>
<comment type="similarity">
    <text evidence="2 7">Belongs to the peptidase C19 family.</text>
</comment>
<dbReference type="EMBL" id="BAABUJ010000010">
    <property type="protein sequence ID" value="GAA5798456.1"/>
    <property type="molecule type" value="Genomic_DNA"/>
</dbReference>
<dbReference type="CDD" id="cd02674">
    <property type="entry name" value="Peptidase_C19R"/>
    <property type="match status" value="1"/>
</dbReference>
<dbReference type="PROSITE" id="PS50235">
    <property type="entry name" value="USP_3"/>
    <property type="match status" value="1"/>
</dbReference>
<keyword evidence="12" id="KW-1185">Reference proteome</keyword>
<dbReference type="Proteomes" id="UP001476247">
    <property type="component" value="Unassembled WGS sequence"/>
</dbReference>
<dbReference type="SUPFAM" id="SSF54001">
    <property type="entry name" value="Cysteine proteinases"/>
    <property type="match status" value="1"/>
</dbReference>
<evidence type="ECO:0000259" key="10">
    <source>
        <dbReference type="PROSITE" id="PS50235"/>
    </source>
</evidence>
<dbReference type="InterPro" id="IPR036873">
    <property type="entry name" value="Rhodanese-like_dom_sf"/>
</dbReference>
<evidence type="ECO:0000256" key="5">
    <source>
        <dbReference type="ARBA" id="ARBA00022801"/>
    </source>
</evidence>
<dbReference type="InterPro" id="IPR018200">
    <property type="entry name" value="USP_CS"/>
</dbReference>
<dbReference type="SUPFAM" id="SSF52821">
    <property type="entry name" value="Rhodanese/Cell cycle control phosphatase"/>
    <property type="match status" value="1"/>
</dbReference>
<dbReference type="PROSITE" id="PS00972">
    <property type="entry name" value="USP_1"/>
    <property type="match status" value="1"/>
</dbReference>
<evidence type="ECO:0000256" key="4">
    <source>
        <dbReference type="ARBA" id="ARBA00022786"/>
    </source>
</evidence>
<dbReference type="PROSITE" id="PS00973">
    <property type="entry name" value="USP_2"/>
    <property type="match status" value="1"/>
</dbReference>
<keyword evidence="6 7" id="KW-0788">Thiol protease</keyword>
<reference evidence="11 12" key="1">
    <citation type="submission" date="2024-04" db="EMBL/GenBank/DDBJ databases">
        <title>genome sequences of Mucor flavus KT1a and Helicostylum pulchrum KT1b strains isolation_sourced from the surface of a dry-aged beef.</title>
        <authorList>
            <person name="Toyotome T."/>
            <person name="Hosono M."/>
            <person name="Torimaru M."/>
            <person name="Fukuda K."/>
            <person name="Mikami N."/>
        </authorList>
    </citation>
    <scope>NUCLEOTIDE SEQUENCE [LARGE SCALE GENOMIC DNA]</scope>
    <source>
        <strain evidence="11 12">KT1b</strain>
    </source>
</reference>
<evidence type="ECO:0000313" key="12">
    <source>
        <dbReference type="Proteomes" id="UP001476247"/>
    </source>
</evidence>
<feature type="domain" description="Rhodanese" evidence="9">
    <location>
        <begin position="246"/>
        <end position="369"/>
    </location>
</feature>
<evidence type="ECO:0000313" key="11">
    <source>
        <dbReference type="EMBL" id="GAA5798456.1"/>
    </source>
</evidence>
<feature type="domain" description="USP" evidence="10">
    <location>
        <begin position="533"/>
        <end position="883"/>
    </location>
</feature>
<dbReference type="InterPro" id="IPR001394">
    <property type="entry name" value="Peptidase_C19_UCH"/>
</dbReference>
<keyword evidence="4 7" id="KW-0833">Ubl conjugation pathway</keyword>
<feature type="region of interest" description="Disordered" evidence="8">
    <location>
        <begin position="121"/>
        <end position="209"/>
    </location>
</feature>
<dbReference type="InterPro" id="IPR001763">
    <property type="entry name" value="Rhodanese-like_dom"/>
</dbReference>
<dbReference type="InterPro" id="IPR038765">
    <property type="entry name" value="Papain-like_cys_pep_sf"/>
</dbReference>
<evidence type="ECO:0000256" key="1">
    <source>
        <dbReference type="ARBA" id="ARBA00000707"/>
    </source>
</evidence>
<proteinExistence type="inferred from homology"/>
<evidence type="ECO:0000256" key="6">
    <source>
        <dbReference type="ARBA" id="ARBA00022807"/>
    </source>
</evidence>
<name>A0ABP9XUJ4_9FUNG</name>
<sequence>MTVPVSIPLPELLKRASVNKADILKYNVKACIATVRRLYEQGDIYHQRHDIDNAYINYMKGCTVMVEVISRHPNYKDVKKDPTYQQLKDRTNEDILERLQKLVIEIQAANAKDALLKETSLEEAPSEEAPLEEAKQDTPENQTQSDFLLDCLPSVPTHAPLKTSKDRRSSPVPSAPPPPMNIQMPDPMPMPEPMHSLTDTPMHMPMPAPTPNDTIQLPSPTGFIFPPSPVVGAFQLAKWISTRNETPPSILILDVRPRDVSEGGCIKHKWIAQIEPLVLKENVTSIRIEESMIINRAAEQTIFAARNQFDLVVYYDQNSQLLYNDPHSALYNLRAAIYEMEFQKTLQRPPMMLEGGFDAWQSFVGDRGIYKYNTETANETTKHLTPVQHHKTIYDLFGDSWSPGHKESRHNTDQSAIVGTPPLRGLFSNSLPQNTPLYSPTSMPIPQPFNGTPSFTTKYPEIRPNVSNKLSRKNTFIDNPFNNFTRTSNKRFAMPPSHGRPPLPPKTSNMYVAPNSLVDYSFSHVGDVNNGTTGLRNLGNTCFLNSIIQCLSGTIPFARYFLNGSYKLHINKENHLGTKGVLAEAFTTLLRDMWAAETNFISPGVFRNAIIKFAPDFEGAGQHDSQEFLYFLLDGLHEDCNLVKERPKCVEETEEEEAQFELLPDWRASAIAWEKYLLRNSSLIVTLFQGQYKSQLRCFTCHATSTTYNTFMSLSLPIPEKSKGSTGVSLYQCLDYFVKEEILEKDDAWKCPKCKTLRRASKSLTLSKLPDILLIHLKRFSNTGHFKDKLTTFVDSPLTGLDLSKYVPRTMFSPDQIIEKSMFHYNLYAISNHFGTTGGGHYTANVYNGYRKEWHTFNDSQFSVCPEPKVLTEAAYNLFYVRSTVK</sequence>
<protein>
    <recommendedName>
        <fullName evidence="7">Ubiquitin carboxyl-terminal hydrolase</fullName>
        <ecNumber evidence="7">3.4.19.12</ecNumber>
    </recommendedName>
</protein>
<dbReference type="Pfam" id="PF08969">
    <property type="entry name" value="USP8_dimer"/>
    <property type="match status" value="1"/>
</dbReference>
<keyword evidence="5 7" id="KW-0378">Hydrolase</keyword>
<dbReference type="InterPro" id="IPR015063">
    <property type="entry name" value="USP8_dimer"/>
</dbReference>
<dbReference type="Gene3D" id="3.90.70.10">
    <property type="entry name" value="Cysteine proteinases"/>
    <property type="match status" value="1"/>
</dbReference>
<keyword evidence="3 7" id="KW-0645">Protease</keyword>
<dbReference type="InterPro" id="IPR050185">
    <property type="entry name" value="Ub_carboxyl-term_hydrolase"/>
</dbReference>
<evidence type="ECO:0000256" key="2">
    <source>
        <dbReference type="ARBA" id="ARBA00009085"/>
    </source>
</evidence>
<evidence type="ECO:0000256" key="3">
    <source>
        <dbReference type="ARBA" id="ARBA00022670"/>
    </source>
</evidence>
<feature type="compositionally biased region" description="Pro residues" evidence="8">
    <location>
        <begin position="173"/>
        <end position="192"/>
    </location>
</feature>
<dbReference type="PANTHER" id="PTHR21646">
    <property type="entry name" value="UBIQUITIN CARBOXYL-TERMINAL HYDROLASE"/>
    <property type="match status" value="1"/>
</dbReference>
<dbReference type="PANTHER" id="PTHR21646:SF95">
    <property type="entry name" value="UBIQUITIN CARBOXYL-TERMINAL HYDROLASE 4-RELATED"/>
    <property type="match status" value="1"/>
</dbReference>
<dbReference type="Gene3D" id="3.40.250.10">
    <property type="entry name" value="Rhodanese-like domain"/>
    <property type="match status" value="1"/>
</dbReference>
<dbReference type="SUPFAM" id="SSF140856">
    <property type="entry name" value="USP8 N-terminal domain-like"/>
    <property type="match status" value="1"/>
</dbReference>
<evidence type="ECO:0000256" key="8">
    <source>
        <dbReference type="SAM" id="MobiDB-lite"/>
    </source>
</evidence>
<dbReference type="Gene3D" id="1.20.58.80">
    <property type="entry name" value="Phosphotransferase system, lactose/cellobiose-type IIA subunit"/>
    <property type="match status" value="1"/>
</dbReference>
<dbReference type="Pfam" id="PF00443">
    <property type="entry name" value="UCH"/>
    <property type="match status" value="1"/>
</dbReference>
<organism evidence="11 12">
    <name type="scientific">Helicostylum pulchrum</name>
    <dbReference type="NCBI Taxonomy" id="562976"/>
    <lineage>
        <taxon>Eukaryota</taxon>
        <taxon>Fungi</taxon>
        <taxon>Fungi incertae sedis</taxon>
        <taxon>Mucoromycota</taxon>
        <taxon>Mucoromycotina</taxon>
        <taxon>Mucoromycetes</taxon>
        <taxon>Mucorales</taxon>
        <taxon>Mucorineae</taxon>
        <taxon>Mucoraceae</taxon>
        <taxon>Helicostylum</taxon>
    </lineage>
</organism>
<evidence type="ECO:0000259" key="9">
    <source>
        <dbReference type="PROSITE" id="PS50206"/>
    </source>
</evidence>
<comment type="catalytic activity">
    <reaction evidence="1 7">
        <text>Thiol-dependent hydrolysis of ester, thioester, amide, peptide and isopeptide bonds formed by the C-terminal Gly of ubiquitin (a 76-residue protein attached to proteins as an intracellular targeting signal).</text>
        <dbReference type="EC" id="3.4.19.12"/>
    </reaction>
</comment>
<comment type="caution">
    <text evidence="11">The sequence shown here is derived from an EMBL/GenBank/DDBJ whole genome shotgun (WGS) entry which is preliminary data.</text>
</comment>
<evidence type="ECO:0000256" key="7">
    <source>
        <dbReference type="RuleBase" id="RU366025"/>
    </source>
</evidence>
<dbReference type="EC" id="3.4.19.12" evidence="7"/>
<gene>
    <name evidence="11" type="ORF">HPULCUR_003859</name>
</gene>